<dbReference type="AlphaFoldDB" id="A0AAW2EZ51"/>
<dbReference type="EMBL" id="JADYXP020000016">
    <property type="protein sequence ID" value="KAL0107948.1"/>
    <property type="molecule type" value="Genomic_DNA"/>
</dbReference>
<accession>A0AAW2EZ51</accession>
<proteinExistence type="predicted"/>
<comment type="caution">
    <text evidence="1">The sequence shown here is derived from an EMBL/GenBank/DDBJ whole genome shotgun (WGS) entry which is preliminary data.</text>
</comment>
<sequence length="84" mass="9703">MTFFLFFSGNINEKCYRKAMNVVDERERNIKGNVTIAVQSICGRKRVCAIVLERLSLDCLKKRKRKLTLLSSSTHVKLSFAYIT</sequence>
<keyword evidence="2" id="KW-1185">Reference proteome</keyword>
<evidence type="ECO:0000313" key="2">
    <source>
        <dbReference type="Proteomes" id="UP001430953"/>
    </source>
</evidence>
<gene>
    <name evidence="1" type="ORF">PUN28_014893</name>
</gene>
<dbReference type="Proteomes" id="UP001430953">
    <property type="component" value="Unassembled WGS sequence"/>
</dbReference>
<evidence type="ECO:0000313" key="1">
    <source>
        <dbReference type="EMBL" id="KAL0107948.1"/>
    </source>
</evidence>
<name>A0AAW2EZ51_9HYME</name>
<reference evidence="1 2" key="1">
    <citation type="submission" date="2023-03" db="EMBL/GenBank/DDBJ databases">
        <title>High recombination rates correlate with genetic variation in Cardiocondyla obscurior ants.</title>
        <authorList>
            <person name="Errbii M."/>
        </authorList>
    </citation>
    <scope>NUCLEOTIDE SEQUENCE [LARGE SCALE GENOMIC DNA]</scope>
    <source>
        <strain evidence="1">Alpha-2009</strain>
        <tissue evidence="1">Whole body</tissue>
    </source>
</reference>
<protein>
    <submittedName>
        <fullName evidence="1">Uncharacterized protein</fullName>
    </submittedName>
</protein>
<organism evidence="1 2">
    <name type="scientific">Cardiocondyla obscurior</name>
    <dbReference type="NCBI Taxonomy" id="286306"/>
    <lineage>
        <taxon>Eukaryota</taxon>
        <taxon>Metazoa</taxon>
        <taxon>Ecdysozoa</taxon>
        <taxon>Arthropoda</taxon>
        <taxon>Hexapoda</taxon>
        <taxon>Insecta</taxon>
        <taxon>Pterygota</taxon>
        <taxon>Neoptera</taxon>
        <taxon>Endopterygota</taxon>
        <taxon>Hymenoptera</taxon>
        <taxon>Apocrita</taxon>
        <taxon>Aculeata</taxon>
        <taxon>Formicoidea</taxon>
        <taxon>Formicidae</taxon>
        <taxon>Myrmicinae</taxon>
        <taxon>Cardiocondyla</taxon>
    </lineage>
</organism>